<name>A0A9N9V8I3_9HYPO</name>
<feature type="coiled-coil region" evidence="1">
    <location>
        <begin position="73"/>
        <end position="107"/>
    </location>
</feature>
<protein>
    <submittedName>
        <fullName evidence="3">Uncharacterized protein</fullName>
    </submittedName>
</protein>
<proteinExistence type="predicted"/>
<evidence type="ECO:0000313" key="4">
    <source>
        <dbReference type="Proteomes" id="UP000696573"/>
    </source>
</evidence>
<evidence type="ECO:0000256" key="2">
    <source>
        <dbReference type="SAM" id="MobiDB-lite"/>
    </source>
</evidence>
<reference evidence="3" key="1">
    <citation type="submission" date="2021-10" db="EMBL/GenBank/DDBJ databases">
        <authorList>
            <person name="Piombo E."/>
        </authorList>
    </citation>
    <scope>NUCLEOTIDE SEQUENCE</scope>
</reference>
<feature type="compositionally biased region" description="Basic and acidic residues" evidence="2">
    <location>
        <begin position="173"/>
        <end position="186"/>
    </location>
</feature>
<dbReference type="AlphaFoldDB" id="A0A9N9V8I3"/>
<gene>
    <name evidence="3" type="ORF">CRHIZ90672A_00011200</name>
</gene>
<dbReference type="OrthoDB" id="10304632at2759"/>
<feature type="region of interest" description="Disordered" evidence="2">
    <location>
        <begin position="164"/>
        <end position="204"/>
    </location>
</feature>
<evidence type="ECO:0000256" key="1">
    <source>
        <dbReference type="SAM" id="Coils"/>
    </source>
</evidence>
<organism evidence="3 4">
    <name type="scientific">Clonostachys rhizophaga</name>
    <dbReference type="NCBI Taxonomy" id="160324"/>
    <lineage>
        <taxon>Eukaryota</taxon>
        <taxon>Fungi</taxon>
        <taxon>Dikarya</taxon>
        <taxon>Ascomycota</taxon>
        <taxon>Pezizomycotina</taxon>
        <taxon>Sordariomycetes</taxon>
        <taxon>Hypocreomycetidae</taxon>
        <taxon>Hypocreales</taxon>
        <taxon>Bionectriaceae</taxon>
        <taxon>Clonostachys</taxon>
    </lineage>
</organism>
<comment type="caution">
    <text evidence="3">The sequence shown here is derived from an EMBL/GenBank/DDBJ whole genome shotgun (WGS) entry which is preliminary data.</text>
</comment>
<accession>A0A9N9V8I3</accession>
<sequence>MTTENTRFDLCFQDNDLGPFACLKHMLIKDGQGKPKKQKLDLTVRDRDIVFCVSFDASTVCVLHLQCVREDTVAMAQVAIEELLDELKSLNNRNNELTTTVEIKKEDLNDVIHYEFQRFIATQAEKRGLKFDWMEGGYSRGILRALHEQVYLELGWRKSGAWESRSGRRHGVGSREFEAKEREERKERKKGQKGQVAGPSTNGPDSIDTSFLTIIPLIDYPVTVVLLGHTGLERGSLGTYLYQIGHLLEVWLHVQFA</sequence>
<keyword evidence="4" id="KW-1185">Reference proteome</keyword>
<dbReference type="EMBL" id="CABFNQ020000653">
    <property type="protein sequence ID" value="CAH0021360.1"/>
    <property type="molecule type" value="Genomic_DNA"/>
</dbReference>
<dbReference type="Proteomes" id="UP000696573">
    <property type="component" value="Unassembled WGS sequence"/>
</dbReference>
<keyword evidence="1" id="KW-0175">Coiled coil</keyword>
<evidence type="ECO:0000313" key="3">
    <source>
        <dbReference type="EMBL" id="CAH0021360.1"/>
    </source>
</evidence>